<reference evidence="2" key="1">
    <citation type="submission" date="2019-08" db="EMBL/GenBank/DDBJ databases">
        <authorList>
            <person name="Kucharzyk K."/>
            <person name="Murdoch R.W."/>
            <person name="Higgins S."/>
            <person name="Loffler F."/>
        </authorList>
    </citation>
    <scope>NUCLEOTIDE SEQUENCE</scope>
</reference>
<protein>
    <recommendedName>
        <fullName evidence="1">4Fe-4S ferredoxin-type domain-containing protein</fullName>
    </recommendedName>
</protein>
<dbReference type="Pfam" id="PF13187">
    <property type="entry name" value="Fer4_9"/>
    <property type="match status" value="1"/>
</dbReference>
<sequence length="228" mass="25024">MAKTWYPVIDYMSCMECGTCVAKCPHGVFDTAKAPSPIVKNPESCVDHCHGCGNRCPVGAITYVGEDTGWTPPNGEQITEESCCSCGCEAASEKKIVVEYLYLDLQTCDRCIGTDNVLDEVMLTLTPALKLAGFEVEYHKVEMGTAELATQYQFLSSPTIRVNGRDICQSVAENSCGCCSDISGTDVTCRVFEYNGESYEVPPPRNARRSYPSSSVWAVRPRLLLRKL</sequence>
<dbReference type="AlphaFoldDB" id="A0A644Y9K5"/>
<dbReference type="Pfam" id="PF10865">
    <property type="entry name" value="DUF2703"/>
    <property type="match status" value="1"/>
</dbReference>
<evidence type="ECO:0000313" key="2">
    <source>
        <dbReference type="EMBL" id="MPM25235.1"/>
    </source>
</evidence>
<feature type="domain" description="4Fe-4S ferredoxin-type" evidence="1">
    <location>
        <begin position="35"/>
        <end position="66"/>
    </location>
</feature>
<dbReference type="Gene3D" id="3.30.70.20">
    <property type="match status" value="1"/>
</dbReference>
<proteinExistence type="predicted"/>
<dbReference type="EMBL" id="VSSQ01004447">
    <property type="protein sequence ID" value="MPM25235.1"/>
    <property type="molecule type" value="Genomic_DNA"/>
</dbReference>
<dbReference type="InterPro" id="IPR017896">
    <property type="entry name" value="4Fe4S_Fe-S-bd"/>
</dbReference>
<name>A0A644Y9K5_9ZZZZ</name>
<dbReference type="SUPFAM" id="SSF54862">
    <property type="entry name" value="4Fe-4S ferredoxins"/>
    <property type="match status" value="1"/>
</dbReference>
<accession>A0A644Y9K5</accession>
<evidence type="ECO:0000259" key="1">
    <source>
        <dbReference type="PROSITE" id="PS51379"/>
    </source>
</evidence>
<feature type="domain" description="4Fe-4S ferredoxin-type" evidence="1">
    <location>
        <begin position="5"/>
        <end position="34"/>
    </location>
</feature>
<dbReference type="PROSITE" id="PS51379">
    <property type="entry name" value="4FE4S_FER_2"/>
    <property type="match status" value="2"/>
</dbReference>
<dbReference type="PROSITE" id="PS00198">
    <property type="entry name" value="4FE4S_FER_1"/>
    <property type="match status" value="1"/>
</dbReference>
<gene>
    <name evidence="2" type="ORF">SDC9_71725</name>
</gene>
<organism evidence="2">
    <name type="scientific">bioreactor metagenome</name>
    <dbReference type="NCBI Taxonomy" id="1076179"/>
    <lineage>
        <taxon>unclassified sequences</taxon>
        <taxon>metagenomes</taxon>
        <taxon>ecological metagenomes</taxon>
    </lineage>
</organism>
<comment type="caution">
    <text evidence="2">The sequence shown here is derived from an EMBL/GenBank/DDBJ whole genome shotgun (WGS) entry which is preliminary data.</text>
</comment>
<dbReference type="InterPro" id="IPR017900">
    <property type="entry name" value="4Fe4S_Fe_S_CS"/>
</dbReference>
<dbReference type="InterPro" id="IPR021219">
    <property type="entry name" value="DUF2703"/>
</dbReference>